<reference evidence="10 11" key="1">
    <citation type="submission" date="2024-11" db="EMBL/GenBank/DDBJ databases">
        <title>Chromosome-level genome assembly of Eucalyptus globulus Labill. provides insights into its genome evolution.</title>
        <authorList>
            <person name="Li X."/>
        </authorList>
    </citation>
    <scope>NUCLEOTIDE SEQUENCE [LARGE SCALE GENOMIC DNA]</scope>
    <source>
        <strain evidence="10">CL2024</strain>
        <tissue evidence="10">Fresh tender leaves</tissue>
    </source>
</reference>
<protein>
    <recommendedName>
        <fullName evidence="12">NB-ARC domain-containing protein</fullName>
    </recommendedName>
</protein>
<dbReference type="GO" id="GO:0005524">
    <property type="term" value="F:ATP binding"/>
    <property type="evidence" value="ECO:0007669"/>
    <property type="project" value="UniProtKB-KW"/>
</dbReference>
<evidence type="ECO:0000259" key="7">
    <source>
        <dbReference type="Pfam" id="PF00931"/>
    </source>
</evidence>
<keyword evidence="2" id="KW-0433">Leucine-rich repeat</keyword>
<evidence type="ECO:0000256" key="2">
    <source>
        <dbReference type="ARBA" id="ARBA00022614"/>
    </source>
</evidence>
<dbReference type="SUPFAM" id="SSF52058">
    <property type="entry name" value="L domain-like"/>
    <property type="match status" value="1"/>
</dbReference>
<dbReference type="EMBL" id="JBJKBG010000006">
    <property type="protein sequence ID" value="KAL3737182.1"/>
    <property type="molecule type" value="Genomic_DNA"/>
</dbReference>
<dbReference type="Gene3D" id="1.10.8.430">
    <property type="entry name" value="Helical domain of apoptotic protease-activating factors"/>
    <property type="match status" value="1"/>
</dbReference>
<dbReference type="Pfam" id="PF23598">
    <property type="entry name" value="LRR_14"/>
    <property type="match status" value="1"/>
</dbReference>
<keyword evidence="5" id="KW-0611">Plant defense</keyword>
<evidence type="ECO:0000259" key="8">
    <source>
        <dbReference type="Pfam" id="PF23559"/>
    </source>
</evidence>
<dbReference type="PANTHER" id="PTHR33463">
    <property type="entry name" value="NB-ARC DOMAIN-CONTAINING PROTEIN-RELATED"/>
    <property type="match status" value="1"/>
</dbReference>
<evidence type="ECO:0000256" key="5">
    <source>
        <dbReference type="ARBA" id="ARBA00022821"/>
    </source>
</evidence>
<feature type="domain" description="Disease resistance R13L4/SHOC-2-like LRR" evidence="9">
    <location>
        <begin position="576"/>
        <end position="811"/>
    </location>
</feature>
<dbReference type="FunFam" id="1.10.8.430:FF:000003">
    <property type="entry name" value="Probable disease resistance protein At5g66910"/>
    <property type="match status" value="1"/>
</dbReference>
<dbReference type="SUPFAM" id="SSF52540">
    <property type="entry name" value="P-loop containing nucleoside triphosphate hydrolases"/>
    <property type="match status" value="1"/>
</dbReference>
<dbReference type="Pfam" id="PF23559">
    <property type="entry name" value="WHD_DRP"/>
    <property type="match status" value="1"/>
</dbReference>
<keyword evidence="6" id="KW-0067">ATP-binding</keyword>
<dbReference type="InterPro" id="IPR036388">
    <property type="entry name" value="WH-like_DNA-bd_sf"/>
</dbReference>
<dbReference type="InterPro" id="IPR050905">
    <property type="entry name" value="Plant_NBS-LRR"/>
</dbReference>
<organism evidence="10 11">
    <name type="scientific">Eucalyptus globulus</name>
    <name type="common">Tasmanian blue gum</name>
    <dbReference type="NCBI Taxonomy" id="34317"/>
    <lineage>
        <taxon>Eukaryota</taxon>
        <taxon>Viridiplantae</taxon>
        <taxon>Streptophyta</taxon>
        <taxon>Embryophyta</taxon>
        <taxon>Tracheophyta</taxon>
        <taxon>Spermatophyta</taxon>
        <taxon>Magnoliopsida</taxon>
        <taxon>eudicotyledons</taxon>
        <taxon>Gunneridae</taxon>
        <taxon>Pentapetalae</taxon>
        <taxon>rosids</taxon>
        <taxon>malvids</taxon>
        <taxon>Myrtales</taxon>
        <taxon>Myrtaceae</taxon>
        <taxon>Myrtoideae</taxon>
        <taxon>Eucalypteae</taxon>
        <taxon>Eucalyptus</taxon>
    </lineage>
</organism>
<evidence type="ECO:0008006" key="12">
    <source>
        <dbReference type="Google" id="ProtNLM"/>
    </source>
</evidence>
<dbReference type="InterPro" id="IPR058922">
    <property type="entry name" value="WHD_DRP"/>
</dbReference>
<feature type="domain" description="Disease resistance protein winged helix" evidence="8">
    <location>
        <begin position="413"/>
        <end position="486"/>
    </location>
</feature>
<dbReference type="FunFam" id="1.10.10.10:FF:000322">
    <property type="entry name" value="Probable disease resistance protein At1g63360"/>
    <property type="match status" value="1"/>
</dbReference>
<dbReference type="Gene3D" id="3.40.50.300">
    <property type="entry name" value="P-loop containing nucleotide triphosphate hydrolases"/>
    <property type="match status" value="1"/>
</dbReference>
<name>A0ABD3KHR4_EUCGL</name>
<keyword evidence="4" id="KW-0547">Nucleotide-binding</keyword>
<dbReference type="InterPro" id="IPR032675">
    <property type="entry name" value="LRR_dom_sf"/>
</dbReference>
<accession>A0ABD3KHR4</accession>
<evidence type="ECO:0000313" key="11">
    <source>
        <dbReference type="Proteomes" id="UP001634007"/>
    </source>
</evidence>
<evidence type="ECO:0000256" key="6">
    <source>
        <dbReference type="ARBA" id="ARBA00022840"/>
    </source>
</evidence>
<dbReference type="AlphaFoldDB" id="A0ABD3KHR4"/>
<comment type="caution">
    <text evidence="10">The sequence shown here is derived from an EMBL/GenBank/DDBJ whole genome shotgun (WGS) entry which is preliminary data.</text>
</comment>
<dbReference type="FunFam" id="3.40.50.300:FF:001091">
    <property type="entry name" value="Probable disease resistance protein At1g61300"/>
    <property type="match status" value="1"/>
</dbReference>
<evidence type="ECO:0000256" key="1">
    <source>
        <dbReference type="ARBA" id="ARBA00008894"/>
    </source>
</evidence>
<dbReference type="InterPro" id="IPR042197">
    <property type="entry name" value="Apaf_helical"/>
</dbReference>
<dbReference type="InterPro" id="IPR027417">
    <property type="entry name" value="P-loop_NTPase"/>
</dbReference>
<evidence type="ECO:0000259" key="9">
    <source>
        <dbReference type="Pfam" id="PF23598"/>
    </source>
</evidence>
<keyword evidence="3" id="KW-0677">Repeat</keyword>
<dbReference type="GO" id="GO:0006952">
    <property type="term" value="P:defense response"/>
    <property type="evidence" value="ECO:0007669"/>
    <property type="project" value="UniProtKB-KW"/>
</dbReference>
<dbReference type="Gene3D" id="3.80.10.10">
    <property type="entry name" value="Ribonuclease Inhibitor"/>
    <property type="match status" value="2"/>
</dbReference>
<keyword evidence="11" id="KW-1185">Reference proteome</keyword>
<dbReference type="Gene3D" id="1.10.10.10">
    <property type="entry name" value="Winged helix-like DNA-binding domain superfamily/Winged helix DNA-binding domain"/>
    <property type="match status" value="1"/>
</dbReference>
<dbReference type="InterPro" id="IPR002182">
    <property type="entry name" value="NB-ARC"/>
</dbReference>
<proteinExistence type="inferred from homology"/>
<evidence type="ECO:0000256" key="3">
    <source>
        <dbReference type="ARBA" id="ARBA00022737"/>
    </source>
</evidence>
<dbReference type="PANTHER" id="PTHR33463:SF220">
    <property type="entry name" value="NB-ARC DOMAIN-CONTAINING PROTEIN"/>
    <property type="match status" value="1"/>
</dbReference>
<comment type="similarity">
    <text evidence="1">Belongs to the disease resistance NB-LRR family.</text>
</comment>
<dbReference type="Proteomes" id="UP001634007">
    <property type="component" value="Unassembled WGS sequence"/>
</dbReference>
<dbReference type="Pfam" id="PF00931">
    <property type="entry name" value="NB-ARC"/>
    <property type="match status" value="1"/>
</dbReference>
<evidence type="ECO:0000256" key="4">
    <source>
        <dbReference type="ARBA" id="ARBA00022741"/>
    </source>
</evidence>
<dbReference type="InterPro" id="IPR055414">
    <property type="entry name" value="LRR_R13L4/SHOC2-like"/>
</dbReference>
<sequence length="914" mass="103445">MDFASPILELVKGLWGLASKPLGYICNLKDNVEALGKATGDLKAMSGDVKGTVEREEREGGVRRTNQVENWLCKVQKFEGGVDRVLEEARECDRIKCFSRCLPQNCWSSYKLGKRVDRLLDEARELQGKKGEFSNFTSPLSSPAILAIPMVKTVGLDISLNEVWKWLADETKTGMFGLYGMGGVGKTTLMKRINNKLLCTNLKFDVVIWVVVSKQVNEDNIRDVVRKWLNIKDEIWDGWSHNHRVHHLLNILAEKKFVLLIDDVWARLDLSEIGVLPPSPKNGSKVVFTTRSKQVCHQMGANETCEVSCLKLEEALTLFKKNIGKSLENCDDDIQCLAKDIAKECKGLPLALITVGRAMAGREHPNEWHYALTTLRNKPHQLSGMEEVYHILEFSYNSLSDSIVKLCFLYCCLFPEDYLINSHDLIKLWIGEGLLGDTDDVYNMRERGEYILGSLKMACLLESETVAYSGLQSVKIKMHDVIRDMATWITRDHGKKENKLLFIEKEEDMSTKGMSKWGEAEKVSLWGKWILNINQAPLGCSQLRTLIVRETKVSVLPGGFFDSMTACLTVLDMSDNRNINSFPEGICNLISLQYLNLSCTRIKELPKEIRNLTCLQWLLLDRMMQHILIPTGAIASLPLNVFSMWESNLYEEEEMVEELGRMQALTDLSIKVGQSSSALKIFQSFQRCIRRVSIVECEDLTHIPISHSLKGNINFSHLEVLYIFKCLMLVKMEINQGIGQTPNCYCFPSLVKVYVRNCGFLDLSWLVHAPKLQGLIVWDCNLMEKIIGDGIARDELAASRLFSRLESLEIYALPKLRSICDRALFFPQGVKFLIRGCPGLRKLPLNSNSARGSFSIDGDKGWWAEFKWDPAALVTFKGPGVGPVEEMTYGEAERKIKDESINFARLEFLPSGAE</sequence>
<dbReference type="PRINTS" id="PR00364">
    <property type="entry name" value="DISEASERSIST"/>
</dbReference>
<feature type="domain" description="NB-ARC" evidence="7">
    <location>
        <begin position="159"/>
        <end position="324"/>
    </location>
</feature>
<evidence type="ECO:0000313" key="10">
    <source>
        <dbReference type="EMBL" id="KAL3737182.1"/>
    </source>
</evidence>
<gene>
    <name evidence="10" type="ORF">ACJRO7_026015</name>
</gene>